<dbReference type="GO" id="GO:0055085">
    <property type="term" value="P:transmembrane transport"/>
    <property type="evidence" value="ECO:0007669"/>
    <property type="project" value="InterPro"/>
</dbReference>
<proteinExistence type="inferred from homology"/>
<keyword evidence="10" id="KW-1185">Reference proteome</keyword>
<comment type="subcellular location">
    <subcellularLocation>
        <location evidence="1 7">Cell membrane</location>
        <topology evidence="1 7">Multi-pass membrane protein</topology>
    </subcellularLocation>
</comment>
<evidence type="ECO:0000256" key="7">
    <source>
        <dbReference type="RuleBase" id="RU363032"/>
    </source>
</evidence>
<evidence type="ECO:0000313" key="10">
    <source>
        <dbReference type="Proteomes" id="UP000078486"/>
    </source>
</evidence>
<dbReference type="Pfam" id="PF00528">
    <property type="entry name" value="BPD_transp_1"/>
    <property type="match status" value="1"/>
</dbReference>
<feature type="transmembrane region" description="Helical" evidence="7">
    <location>
        <begin position="193"/>
        <end position="217"/>
    </location>
</feature>
<keyword evidence="2 7" id="KW-0813">Transport</keyword>
<dbReference type="STRING" id="1184151.AW736_17095"/>
<gene>
    <name evidence="9" type="ORF">AW736_17095</name>
</gene>
<dbReference type="PANTHER" id="PTHR43744">
    <property type="entry name" value="ABC TRANSPORTER PERMEASE PROTEIN MG189-RELATED-RELATED"/>
    <property type="match status" value="1"/>
</dbReference>
<dbReference type="PANTHER" id="PTHR43744:SF12">
    <property type="entry name" value="ABC TRANSPORTER PERMEASE PROTEIN MG189-RELATED"/>
    <property type="match status" value="1"/>
</dbReference>
<evidence type="ECO:0000256" key="4">
    <source>
        <dbReference type="ARBA" id="ARBA00022692"/>
    </source>
</evidence>
<dbReference type="SUPFAM" id="SSF161098">
    <property type="entry name" value="MetI-like"/>
    <property type="match status" value="1"/>
</dbReference>
<accession>A0A178IFQ4</accession>
<dbReference type="Proteomes" id="UP000078486">
    <property type="component" value="Unassembled WGS sequence"/>
</dbReference>
<feature type="transmembrane region" description="Helical" evidence="7">
    <location>
        <begin position="136"/>
        <end position="156"/>
    </location>
</feature>
<feature type="transmembrane region" description="Helical" evidence="7">
    <location>
        <begin position="66"/>
        <end position="90"/>
    </location>
</feature>
<dbReference type="PROSITE" id="PS50928">
    <property type="entry name" value="ABC_TM1"/>
    <property type="match status" value="1"/>
</dbReference>
<keyword evidence="5 7" id="KW-1133">Transmembrane helix</keyword>
<evidence type="ECO:0000256" key="5">
    <source>
        <dbReference type="ARBA" id="ARBA00022989"/>
    </source>
</evidence>
<comment type="similarity">
    <text evidence="7">Belongs to the binding-protein-dependent transport system permease family.</text>
</comment>
<dbReference type="RefSeq" id="WP_068771498.1">
    <property type="nucleotide sequence ID" value="NZ_CP109796.1"/>
</dbReference>
<comment type="caution">
    <text evidence="9">The sequence shown here is derived from an EMBL/GenBank/DDBJ whole genome shotgun (WGS) entry which is preliminary data.</text>
</comment>
<protein>
    <submittedName>
        <fullName evidence="9">ABC transporter permease</fullName>
    </submittedName>
</protein>
<name>A0A178IFQ4_9BACT</name>
<evidence type="ECO:0000256" key="6">
    <source>
        <dbReference type="ARBA" id="ARBA00023136"/>
    </source>
</evidence>
<keyword evidence="3" id="KW-1003">Cell membrane</keyword>
<dbReference type="InterPro" id="IPR000515">
    <property type="entry name" value="MetI-like"/>
</dbReference>
<evidence type="ECO:0000256" key="3">
    <source>
        <dbReference type="ARBA" id="ARBA00022475"/>
    </source>
</evidence>
<dbReference type="Gene3D" id="1.10.3720.10">
    <property type="entry name" value="MetI-like"/>
    <property type="match status" value="1"/>
</dbReference>
<evidence type="ECO:0000256" key="1">
    <source>
        <dbReference type="ARBA" id="ARBA00004651"/>
    </source>
</evidence>
<feature type="transmembrane region" description="Helical" evidence="7">
    <location>
        <begin position="237"/>
        <end position="257"/>
    </location>
</feature>
<feature type="domain" description="ABC transmembrane type-1" evidence="8">
    <location>
        <begin position="67"/>
        <end position="260"/>
    </location>
</feature>
<dbReference type="EMBL" id="LRRQ01000127">
    <property type="protein sequence ID" value="OAM88548.1"/>
    <property type="molecule type" value="Genomic_DNA"/>
</dbReference>
<evidence type="ECO:0000256" key="2">
    <source>
        <dbReference type="ARBA" id="ARBA00022448"/>
    </source>
</evidence>
<keyword evidence="6 7" id="KW-0472">Membrane</keyword>
<evidence type="ECO:0000313" key="9">
    <source>
        <dbReference type="EMBL" id="OAM88548.1"/>
    </source>
</evidence>
<evidence type="ECO:0000259" key="8">
    <source>
        <dbReference type="PROSITE" id="PS50928"/>
    </source>
</evidence>
<feature type="transmembrane region" description="Helical" evidence="7">
    <location>
        <begin position="102"/>
        <end position="124"/>
    </location>
</feature>
<keyword evidence="4 7" id="KW-0812">Transmembrane</keyword>
<organism evidence="9 10">
    <name type="scientific">Termitidicoccus mucosus</name>
    <dbReference type="NCBI Taxonomy" id="1184151"/>
    <lineage>
        <taxon>Bacteria</taxon>
        <taxon>Pseudomonadati</taxon>
        <taxon>Verrucomicrobiota</taxon>
        <taxon>Opitutia</taxon>
        <taxon>Opitutales</taxon>
        <taxon>Opitutaceae</taxon>
        <taxon>Termitidicoccus</taxon>
    </lineage>
</organism>
<dbReference type="OrthoDB" id="9794684at2"/>
<dbReference type="InterPro" id="IPR035906">
    <property type="entry name" value="MetI-like_sf"/>
</dbReference>
<reference evidence="9 10" key="1">
    <citation type="submission" date="2016-01" db="EMBL/GenBank/DDBJ databases">
        <title>High potential of lignocellulose degradation of a new Verrucomicrobia species.</title>
        <authorList>
            <person name="Wang Y."/>
            <person name="Shi Y."/>
            <person name="Qiu Z."/>
            <person name="Liu S."/>
            <person name="Yang H."/>
        </authorList>
    </citation>
    <scope>NUCLEOTIDE SEQUENCE [LARGE SCALE GENOMIC DNA]</scope>
    <source>
        <strain evidence="9 10">TSB47</strain>
    </source>
</reference>
<dbReference type="AlphaFoldDB" id="A0A178IFQ4"/>
<sequence length="274" mass="29957">MKKTAAWILSGAAALVFLAPLLWMVLASLREESRIFQMSPGGWLGAEGWTLGNYADAWRRAALGRALVNTVAQVAAICGAGLFVNALAAYAFARFEFRGREWLFAGVVMLVILPVEVLAVPMFFTARDLGLTGGYAAAMGGLTVPFMAKAFNIYFLRQHFLSVPVALEEAAVMDGAGAWRQFWNVALPSIKPALATVVVLDLLAHWGDFLWPLMIATREETRTVQISLANLFTQPPVQWGDILACAVLATLPVIVFFRWFQRYIVATDTGTGIK</sequence>
<dbReference type="GO" id="GO:0005886">
    <property type="term" value="C:plasma membrane"/>
    <property type="evidence" value="ECO:0007669"/>
    <property type="project" value="UniProtKB-SubCell"/>
</dbReference>
<dbReference type="CDD" id="cd06261">
    <property type="entry name" value="TM_PBP2"/>
    <property type="match status" value="1"/>
</dbReference>